<gene>
    <name evidence="4" type="ORF">ACFQZP_40185</name>
</gene>
<dbReference type="Pfam" id="PF23359">
    <property type="entry name" value="Lsr2_DNA-bd"/>
    <property type="match status" value="1"/>
</dbReference>
<dbReference type="InterPro" id="IPR036625">
    <property type="entry name" value="E3-bd_dom_sf"/>
</dbReference>
<name>A0ABW2VVS1_9ACTN</name>
<evidence type="ECO:0000256" key="1">
    <source>
        <dbReference type="ARBA" id="ARBA00023125"/>
    </source>
</evidence>
<dbReference type="EMBL" id="JBHTEC010000004">
    <property type="protein sequence ID" value="MFD0287742.1"/>
    <property type="molecule type" value="Genomic_DNA"/>
</dbReference>
<sequence>MNANDRATIVTLLKAGTSTDAIQQHVSASVGEIAAIAEVEGLTKAHAKNTDTPLPDLDPHMVLALRALAWGENHHTARIRKLASRIAAGLTELAQLQRDAAQIEAAEREVAKLTQTLTQAQNKLRNLKTSGKTGPQAAAAAADVPDDKRQRDEIRSWAREQGMPVSQVGSISKQVMDAWRKHNTAAAVPDQRQAG</sequence>
<proteinExistence type="predicted"/>
<reference evidence="5" key="1">
    <citation type="journal article" date="2019" name="Int. J. Syst. Evol. Microbiol.">
        <title>The Global Catalogue of Microorganisms (GCM) 10K type strain sequencing project: providing services to taxonomists for standard genome sequencing and annotation.</title>
        <authorList>
            <consortium name="The Broad Institute Genomics Platform"/>
            <consortium name="The Broad Institute Genome Sequencing Center for Infectious Disease"/>
            <person name="Wu L."/>
            <person name="Ma J."/>
        </authorList>
    </citation>
    <scope>NUCLEOTIDE SEQUENCE [LARGE SCALE GENOMIC DNA]</scope>
    <source>
        <strain evidence="5">CGMCC 4.7198</strain>
    </source>
</reference>
<evidence type="ECO:0000256" key="2">
    <source>
        <dbReference type="SAM" id="MobiDB-lite"/>
    </source>
</evidence>
<protein>
    <submittedName>
        <fullName evidence="4">Histone-like nucleoid-structuring protein Lsr2</fullName>
    </submittedName>
</protein>
<feature type="domain" description="Lsr2 DNA-binding" evidence="3">
    <location>
        <begin position="147"/>
        <end position="181"/>
    </location>
</feature>
<dbReference type="InterPro" id="IPR055370">
    <property type="entry name" value="Lsr2_DNA-bd"/>
</dbReference>
<accession>A0ABW2VVS1</accession>
<comment type="caution">
    <text evidence="4">The sequence shown here is derived from an EMBL/GenBank/DDBJ whole genome shotgun (WGS) entry which is preliminary data.</text>
</comment>
<evidence type="ECO:0000259" key="3">
    <source>
        <dbReference type="Pfam" id="PF23359"/>
    </source>
</evidence>
<organism evidence="4 5">
    <name type="scientific">Streptomyces lutosisoli</name>
    <dbReference type="NCBI Taxonomy" id="2665721"/>
    <lineage>
        <taxon>Bacteria</taxon>
        <taxon>Bacillati</taxon>
        <taxon>Actinomycetota</taxon>
        <taxon>Actinomycetes</taxon>
        <taxon>Kitasatosporales</taxon>
        <taxon>Streptomycetaceae</taxon>
        <taxon>Streptomyces</taxon>
    </lineage>
</organism>
<dbReference type="RefSeq" id="WP_381255945.1">
    <property type="nucleotide sequence ID" value="NZ_JBHTBI010000014.1"/>
</dbReference>
<evidence type="ECO:0000313" key="5">
    <source>
        <dbReference type="Proteomes" id="UP001596957"/>
    </source>
</evidence>
<keyword evidence="5" id="KW-1185">Reference proteome</keyword>
<evidence type="ECO:0000313" key="4">
    <source>
        <dbReference type="EMBL" id="MFD0287742.1"/>
    </source>
</evidence>
<dbReference type="Proteomes" id="UP001596957">
    <property type="component" value="Unassembled WGS sequence"/>
</dbReference>
<keyword evidence="1" id="KW-0238">DNA-binding</keyword>
<dbReference type="Gene3D" id="4.10.320.10">
    <property type="entry name" value="E3-binding domain"/>
    <property type="match status" value="1"/>
</dbReference>
<feature type="region of interest" description="Disordered" evidence="2">
    <location>
        <begin position="127"/>
        <end position="152"/>
    </location>
</feature>